<dbReference type="MEROPS" id="S54.027"/>
<dbReference type="RefSeq" id="WP_011340305.1">
    <property type="nucleotide sequence ID" value="NC_007498.2"/>
</dbReference>
<proteinExistence type="inferred from homology"/>
<evidence type="ECO:0000256" key="1">
    <source>
        <dbReference type="ARBA" id="ARBA00004141"/>
    </source>
</evidence>
<dbReference type="InterPro" id="IPR050925">
    <property type="entry name" value="Rhomboid_protease_S54"/>
</dbReference>
<comment type="similarity">
    <text evidence="2">Belongs to the peptidase S54 family.</text>
</comment>
<reference evidence="10" key="1">
    <citation type="submission" date="2005-10" db="EMBL/GenBank/DDBJ databases">
        <title>Complete sequence of Pelobacter carbinolicus DSM 2380.</title>
        <authorList>
            <person name="Copeland A."/>
            <person name="Lucas S."/>
            <person name="Lapidus A."/>
            <person name="Barry K."/>
            <person name="Detter J.C."/>
            <person name="Glavina T."/>
            <person name="Hammon N."/>
            <person name="Israni S."/>
            <person name="Pitluck S."/>
            <person name="Chertkov O."/>
            <person name="Schmutz J."/>
            <person name="Larimer F."/>
            <person name="Land M."/>
            <person name="Kyrpides N."/>
            <person name="Ivanova N."/>
            <person name="Richardson P."/>
        </authorList>
    </citation>
    <scope>NUCLEOTIDE SEQUENCE [LARGE SCALE GENOMIC DNA]</scope>
    <source>
        <strain evidence="10">DSM 2380 / NBRC 103641 / GraBd1</strain>
    </source>
</reference>
<dbReference type="SUPFAM" id="SSF144091">
    <property type="entry name" value="Rhomboid-like"/>
    <property type="match status" value="1"/>
</dbReference>
<keyword evidence="3 7" id="KW-0812">Transmembrane</keyword>
<evidence type="ECO:0000256" key="7">
    <source>
        <dbReference type="SAM" id="Phobius"/>
    </source>
</evidence>
<evidence type="ECO:0000313" key="10">
    <source>
        <dbReference type="Proteomes" id="UP000002534"/>
    </source>
</evidence>
<dbReference type="GO" id="GO:0004252">
    <property type="term" value="F:serine-type endopeptidase activity"/>
    <property type="evidence" value="ECO:0007669"/>
    <property type="project" value="InterPro"/>
</dbReference>
<evidence type="ECO:0000313" key="9">
    <source>
        <dbReference type="EMBL" id="ABA87864.1"/>
    </source>
</evidence>
<dbReference type="GO" id="GO:0016020">
    <property type="term" value="C:membrane"/>
    <property type="evidence" value="ECO:0007669"/>
    <property type="project" value="UniProtKB-SubCell"/>
</dbReference>
<keyword evidence="10" id="KW-1185">Reference proteome</keyword>
<dbReference type="AlphaFoldDB" id="Q3A6Z3"/>
<evidence type="ECO:0000256" key="6">
    <source>
        <dbReference type="ARBA" id="ARBA00023136"/>
    </source>
</evidence>
<keyword evidence="6 7" id="KW-0472">Membrane</keyword>
<dbReference type="Gene3D" id="1.20.1540.10">
    <property type="entry name" value="Rhomboid-like"/>
    <property type="match status" value="1"/>
</dbReference>
<dbReference type="OrthoDB" id="9813074at2"/>
<dbReference type="PANTHER" id="PTHR43731:SF14">
    <property type="entry name" value="PRESENILIN-ASSOCIATED RHOMBOID-LIKE PROTEIN, MITOCHONDRIAL"/>
    <property type="match status" value="1"/>
</dbReference>
<feature type="transmembrane region" description="Helical" evidence="7">
    <location>
        <begin position="16"/>
        <end position="38"/>
    </location>
</feature>
<organism evidence="9 10">
    <name type="scientific">Syntrophotalea carbinolica (strain DSM 2380 / NBRC 103641 / GraBd1)</name>
    <name type="common">Pelobacter carbinolicus</name>
    <dbReference type="NCBI Taxonomy" id="338963"/>
    <lineage>
        <taxon>Bacteria</taxon>
        <taxon>Pseudomonadati</taxon>
        <taxon>Thermodesulfobacteriota</taxon>
        <taxon>Desulfuromonadia</taxon>
        <taxon>Desulfuromonadales</taxon>
        <taxon>Syntrophotaleaceae</taxon>
        <taxon>Syntrophotalea</taxon>
    </lineage>
</organism>
<dbReference type="InterPro" id="IPR022764">
    <property type="entry name" value="Peptidase_S54_rhomboid_dom"/>
</dbReference>
<dbReference type="Pfam" id="PF01694">
    <property type="entry name" value="Rhomboid"/>
    <property type="match status" value="1"/>
</dbReference>
<gene>
    <name evidence="9" type="ordered locus">Pcar_0605</name>
</gene>
<evidence type="ECO:0000256" key="5">
    <source>
        <dbReference type="ARBA" id="ARBA00022989"/>
    </source>
</evidence>
<feature type="transmembrane region" description="Helical" evidence="7">
    <location>
        <begin position="126"/>
        <end position="146"/>
    </location>
</feature>
<evidence type="ECO:0000259" key="8">
    <source>
        <dbReference type="Pfam" id="PF01694"/>
    </source>
</evidence>
<evidence type="ECO:0000256" key="2">
    <source>
        <dbReference type="ARBA" id="ARBA00009045"/>
    </source>
</evidence>
<feature type="transmembrane region" description="Helical" evidence="7">
    <location>
        <begin position="179"/>
        <end position="205"/>
    </location>
</feature>
<dbReference type="EMBL" id="CP000142">
    <property type="protein sequence ID" value="ABA87864.1"/>
    <property type="molecule type" value="Genomic_DNA"/>
</dbReference>
<dbReference type="KEGG" id="pca:Pcar_0605"/>
<evidence type="ECO:0000256" key="3">
    <source>
        <dbReference type="ARBA" id="ARBA00022692"/>
    </source>
</evidence>
<dbReference type="eggNOG" id="COG0705">
    <property type="taxonomic scope" value="Bacteria"/>
</dbReference>
<name>Q3A6Z3_SYNC1</name>
<feature type="transmembrane region" description="Helical" evidence="7">
    <location>
        <begin position="152"/>
        <end position="172"/>
    </location>
</feature>
<protein>
    <submittedName>
        <fullName evidence="9">Rhomboid-related membrane protein</fullName>
    </submittedName>
</protein>
<comment type="subcellular location">
    <subcellularLocation>
        <location evidence="1">Membrane</location>
        <topology evidence="1">Multi-pass membrane protein</topology>
    </subcellularLocation>
</comment>
<dbReference type="Proteomes" id="UP000002534">
    <property type="component" value="Chromosome"/>
</dbReference>
<feature type="transmembrane region" description="Helical" evidence="7">
    <location>
        <begin position="217"/>
        <end position="240"/>
    </location>
</feature>
<dbReference type="HOGENOM" id="CLU_055068_5_1_7"/>
<dbReference type="PANTHER" id="PTHR43731">
    <property type="entry name" value="RHOMBOID PROTEASE"/>
    <property type="match status" value="1"/>
</dbReference>
<feature type="transmembrane region" description="Helical" evidence="7">
    <location>
        <begin position="89"/>
        <end position="114"/>
    </location>
</feature>
<dbReference type="STRING" id="338963.Pcar_0605"/>
<accession>Q3A6Z3</accession>
<dbReference type="InterPro" id="IPR035952">
    <property type="entry name" value="Rhomboid-like_sf"/>
</dbReference>
<keyword evidence="4" id="KW-0378">Hydrolase</keyword>
<reference evidence="9 10" key="2">
    <citation type="journal article" date="2012" name="BMC Genomics">
        <title>The genome of Pelobacter carbinolicus reveals surprising metabolic capabilities and physiological features.</title>
        <authorList>
            <person name="Aklujkar M."/>
            <person name="Haveman S.A."/>
            <person name="Didonato R.Jr."/>
            <person name="Chertkov O."/>
            <person name="Han C.S."/>
            <person name="Land M.L."/>
            <person name="Brown P."/>
            <person name="Lovley D.R."/>
        </authorList>
    </citation>
    <scope>NUCLEOTIDE SEQUENCE [LARGE SCALE GENOMIC DNA]</scope>
    <source>
        <strain evidence="10">DSM 2380 / NBRC 103641 / GraBd1</strain>
    </source>
</reference>
<keyword evidence="5 7" id="KW-1133">Transmembrane helix</keyword>
<evidence type="ECO:0000256" key="4">
    <source>
        <dbReference type="ARBA" id="ARBA00022801"/>
    </source>
</evidence>
<feature type="domain" description="Peptidase S54 rhomboid" evidence="8">
    <location>
        <begin position="89"/>
        <end position="238"/>
    </location>
</feature>
<sequence length="251" mass="27564">MFLPYGDTPNPRSTAYINWLLIGLNIAVFVGVTMPLMFARVDLSDPLLLDYLRSYGVRGLVSPQDVLQQVSAYDLFVFRYGFRPAAPSVVSLFSCMFLHGGWMHLAGNMLFLYIFGNNVEVRLGSLGYLLIYLVSGVAATLFFAVFVPGSQIPLVGASGAISGVLGCYFLWFPRNRVKTFIFLFPFLMTTVMLPARLVLGFYLILDNLLPFMLNGGGGAGVAHGAHIGGFLGGLGLAYGIDRCSWLRRFGW</sequence>